<evidence type="ECO:0000313" key="4">
    <source>
        <dbReference type="EMBL" id="QNN63878.1"/>
    </source>
</evidence>
<keyword evidence="4" id="KW-0489">Methyltransferase</keyword>
<feature type="compositionally biased region" description="Polar residues" evidence="1">
    <location>
        <begin position="192"/>
        <end position="205"/>
    </location>
</feature>
<reference evidence="4 5" key="1">
    <citation type="submission" date="2020-08" db="EMBL/GenBank/DDBJ databases">
        <title>Genome sequence of Leucobacter denitrificans KACC 14055T.</title>
        <authorList>
            <person name="Hyun D.-W."/>
            <person name="Bae J.-W."/>
        </authorList>
    </citation>
    <scope>NUCLEOTIDE SEQUENCE [LARGE SCALE GENOMIC DNA]</scope>
    <source>
        <strain evidence="4 5">KACC 14055</strain>
    </source>
</reference>
<dbReference type="GO" id="GO:0032259">
    <property type="term" value="P:methylation"/>
    <property type="evidence" value="ECO:0007669"/>
    <property type="project" value="UniProtKB-KW"/>
</dbReference>
<evidence type="ECO:0000313" key="5">
    <source>
        <dbReference type="Proteomes" id="UP000515934"/>
    </source>
</evidence>
<dbReference type="Pfam" id="PF18096">
    <property type="entry name" value="Thump_like"/>
    <property type="match status" value="1"/>
</dbReference>
<feature type="domain" description="THUMP-like" evidence="3">
    <location>
        <begin position="265"/>
        <end position="337"/>
    </location>
</feature>
<protein>
    <submittedName>
        <fullName evidence="4">Class I SAM-dependent methyltransferase</fullName>
    </submittedName>
</protein>
<dbReference type="AlphaFoldDB" id="A0A7G9S7Q3"/>
<feature type="domain" description="Methyltransferase small" evidence="2">
    <location>
        <begin position="3"/>
        <end position="104"/>
    </location>
</feature>
<keyword evidence="5" id="KW-1185">Reference proteome</keyword>
<name>A0A7G9S7Q3_9MICO</name>
<evidence type="ECO:0000259" key="3">
    <source>
        <dbReference type="Pfam" id="PF18096"/>
    </source>
</evidence>
<dbReference type="GO" id="GO:0008168">
    <property type="term" value="F:methyltransferase activity"/>
    <property type="evidence" value="ECO:0007669"/>
    <property type="project" value="UniProtKB-KW"/>
</dbReference>
<proteinExistence type="predicted"/>
<organism evidence="4 5">
    <name type="scientific">Leucobacter denitrificans</name>
    <dbReference type="NCBI Taxonomy" id="683042"/>
    <lineage>
        <taxon>Bacteria</taxon>
        <taxon>Bacillati</taxon>
        <taxon>Actinomycetota</taxon>
        <taxon>Actinomycetes</taxon>
        <taxon>Micrococcales</taxon>
        <taxon>Microbacteriaceae</taxon>
        <taxon>Leucobacter</taxon>
    </lineage>
</organism>
<dbReference type="Proteomes" id="UP000515934">
    <property type="component" value="Chromosome"/>
</dbReference>
<dbReference type="EMBL" id="CP060716">
    <property type="protein sequence ID" value="QNN63878.1"/>
    <property type="molecule type" value="Genomic_DNA"/>
</dbReference>
<dbReference type="InterPro" id="IPR041497">
    <property type="entry name" value="Thump-like"/>
</dbReference>
<accession>A0A7G9S7Q3</accession>
<keyword evidence="4" id="KW-0808">Transferase</keyword>
<evidence type="ECO:0000256" key="1">
    <source>
        <dbReference type="SAM" id="MobiDB-lite"/>
    </source>
</evidence>
<sequence length="338" mass="36145">MLFTPAGLEQASRLAVAELHATRFATAGAASVADLGCGLGAESLAFLRAGMRVRAVEIDALTAEFARHNLAVQASALESAKFDVLLGDATEVGAGDADAVFLDPARRTSGHRNTKRVSSADYAPSLDFTFGAARAARSGGVKLGPGFERELIPEDAEAQWVSIDGALVEMSLWFGEAARPGIRRVATVIHSGSKSTGPKSVSELTSESDSEDAPAQELGTYLYEPDGAVIRSRLIGKLARDLHAGMLHEHIAYLTSETLQTTPFAQAFRIVEELPFREKDLKRALQARSIGKLEIKKRGVDVDPAALRTRLRLKGENSATLILTRSASKHLALLAERC</sequence>
<evidence type="ECO:0000259" key="2">
    <source>
        <dbReference type="Pfam" id="PF05175"/>
    </source>
</evidence>
<dbReference type="CDD" id="cd02440">
    <property type="entry name" value="AdoMet_MTases"/>
    <property type="match status" value="1"/>
</dbReference>
<gene>
    <name evidence="4" type="ORF">H9L06_04020</name>
</gene>
<dbReference type="SUPFAM" id="SSF53335">
    <property type="entry name" value="S-adenosyl-L-methionine-dependent methyltransferases"/>
    <property type="match status" value="1"/>
</dbReference>
<dbReference type="Gene3D" id="3.40.50.150">
    <property type="entry name" value="Vaccinia Virus protein VP39"/>
    <property type="match status" value="1"/>
</dbReference>
<dbReference type="Pfam" id="PF05175">
    <property type="entry name" value="MTS"/>
    <property type="match status" value="1"/>
</dbReference>
<dbReference type="InterPro" id="IPR029063">
    <property type="entry name" value="SAM-dependent_MTases_sf"/>
</dbReference>
<dbReference type="KEGG" id="ldn:H9L06_04020"/>
<dbReference type="InterPro" id="IPR007848">
    <property type="entry name" value="Small_mtfrase_dom"/>
</dbReference>
<feature type="region of interest" description="Disordered" evidence="1">
    <location>
        <begin position="192"/>
        <end position="213"/>
    </location>
</feature>